<dbReference type="Pfam" id="PF05678">
    <property type="entry name" value="VQ"/>
    <property type="match status" value="1"/>
</dbReference>
<feature type="region of interest" description="Disordered" evidence="1">
    <location>
        <begin position="63"/>
        <end position="92"/>
    </location>
</feature>
<protein>
    <recommendedName>
        <fullName evidence="2">VQ domain-containing protein</fullName>
    </recommendedName>
</protein>
<sequence length="213" mass="23454">MKRRLEQQEERRPLVKIAKQGSPAAAALPRKRQPVIIHTYSPEVISVDVRDFMRLVQTLTGHNSEAGKKASPTVSEQQTDTQQSINSPEIDTSVLTEDVPDEAHSALCNESPDIDIGAEAGAIGNIDNNAVYSLASTTKLLPPFDKPPMFASQCAWYEEAFSYATSSWITEKPEAVSPSVCSPSFFDPSSSPSSFLNQLSPYARWINDYTNIF</sequence>
<dbReference type="PANTHER" id="PTHR33143:SF6">
    <property type="entry name" value="OS08G0102900 PROTEIN"/>
    <property type="match status" value="1"/>
</dbReference>
<evidence type="ECO:0000259" key="2">
    <source>
        <dbReference type="Pfam" id="PF05678"/>
    </source>
</evidence>
<reference evidence="3" key="1">
    <citation type="submission" date="2021-08" db="EMBL/GenBank/DDBJ databases">
        <title>WGS assembly of Ceratopteris richardii.</title>
        <authorList>
            <person name="Marchant D.B."/>
            <person name="Chen G."/>
            <person name="Jenkins J."/>
            <person name="Shu S."/>
            <person name="Leebens-Mack J."/>
            <person name="Grimwood J."/>
            <person name="Schmutz J."/>
            <person name="Soltis P."/>
            <person name="Soltis D."/>
            <person name="Chen Z.-H."/>
        </authorList>
    </citation>
    <scope>NUCLEOTIDE SEQUENCE</scope>
    <source>
        <strain evidence="3">Whitten #5841</strain>
        <tissue evidence="3">Leaf</tissue>
    </source>
</reference>
<dbReference type="Proteomes" id="UP000825935">
    <property type="component" value="Chromosome 33"/>
</dbReference>
<evidence type="ECO:0000313" key="3">
    <source>
        <dbReference type="EMBL" id="KAH7285595.1"/>
    </source>
</evidence>
<organism evidence="3 4">
    <name type="scientific">Ceratopteris richardii</name>
    <name type="common">Triangle waterfern</name>
    <dbReference type="NCBI Taxonomy" id="49495"/>
    <lineage>
        <taxon>Eukaryota</taxon>
        <taxon>Viridiplantae</taxon>
        <taxon>Streptophyta</taxon>
        <taxon>Embryophyta</taxon>
        <taxon>Tracheophyta</taxon>
        <taxon>Polypodiopsida</taxon>
        <taxon>Polypodiidae</taxon>
        <taxon>Polypodiales</taxon>
        <taxon>Pteridineae</taxon>
        <taxon>Pteridaceae</taxon>
        <taxon>Parkerioideae</taxon>
        <taxon>Ceratopteris</taxon>
    </lineage>
</organism>
<dbReference type="AlphaFoldDB" id="A0A8T2QQ13"/>
<proteinExistence type="predicted"/>
<dbReference type="OrthoDB" id="1917757at2759"/>
<name>A0A8T2QQ13_CERRI</name>
<dbReference type="GO" id="GO:0005634">
    <property type="term" value="C:nucleus"/>
    <property type="evidence" value="ECO:0007669"/>
    <property type="project" value="TreeGrafter"/>
</dbReference>
<feature type="compositionally biased region" description="Polar residues" evidence="1">
    <location>
        <begin position="72"/>
        <end position="92"/>
    </location>
</feature>
<evidence type="ECO:0000313" key="4">
    <source>
        <dbReference type="Proteomes" id="UP000825935"/>
    </source>
</evidence>
<dbReference type="PANTHER" id="PTHR33143">
    <property type="entry name" value="F16F4.1 PROTEIN-RELATED"/>
    <property type="match status" value="1"/>
</dbReference>
<dbReference type="InterPro" id="IPR039607">
    <property type="entry name" value="VQ_8/17/18/20/21/25"/>
</dbReference>
<keyword evidence="4" id="KW-1185">Reference proteome</keyword>
<feature type="region of interest" description="Disordered" evidence="1">
    <location>
        <begin position="1"/>
        <end position="28"/>
    </location>
</feature>
<evidence type="ECO:0000256" key="1">
    <source>
        <dbReference type="SAM" id="MobiDB-lite"/>
    </source>
</evidence>
<dbReference type="EMBL" id="CM035438">
    <property type="protein sequence ID" value="KAH7285595.1"/>
    <property type="molecule type" value="Genomic_DNA"/>
</dbReference>
<comment type="caution">
    <text evidence="3">The sequence shown here is derived from an EMBL/GenBank/DDBJ whole genome shotgun (WGS) entry which is preliminary data.</text>
</comment>
<dbReference type="InterPro" id="IPR008889">
    <property type="entry name" value="VQ"/>
</dbReference>
<accession>A0A8T2QQ13</accession>
<gene>
    <name evidence="3" type="ORF">KP509_33G035900</name>
</gene>
<feature type="compositionally biased region" description="Basic and acidic residues" evidence="1">
    <location>
        <begin position="1"/>
        <end position="13"/>
    </location>
</feature>
<feature type="domain" description="VQ" evidence="2">
    <location>
        <begin position="39"/>
        <end position="64"/>
    </location>
</feature>